<dbReference type="EMBL" id="PUIA01000057">
    <property type="protein sequence ID" value="PQO27554.1"/>
    <property type="molecule type" value="Genomic_DNA"/>
</dbReference>
<evidence type="ECO:0008006" key="3">
    <source>
        <dbReference type="Google" id="ProtNLM"/>
    </source>
</evidence>
<dbReference type="AlphaFoldDB" id="A0A2S8F6J4"/>
<organism evidence="1 2">
    <name type="scientific">Blastopirellula marina</name>
    <dbReference type="NCBI Taxonomy" id="124"/>
    <lineage>
        <taxon>Bacteria</taxon>
        <taxon>Pseudomonadati</taxon>
        <taxon>Planctomycetota</taxon>
        <taxon>Planctomycetia</taxon>
        <taxon>Pirellulales</taxon>
        <taxon>Pirellulaceae</taxon>
        <taxon>Blastopirellula</taxon>
    </lineage>
</organism>
<gene>
    <name evidence="1" type="ORF">C5Y96_18675</name>
</gene>
<comment type="caution">
    <text evidence="1">The sequence shown here is derived from an EMBL/GenBank/DDBJ whole genome shotgun (WGS) entry which is preliminary data.</text>
</comment>
<accession>A0A2S8F6J4</accession>
<reference evidence="1 2" key="1">
    <citation type="submission" date="2018-02" db="EMBL/GenBank/DDBJ databases">
        <title>Comparative genomes isolates from brazilian mangrove.</title>
        <authorList>
            <person name="Araujo J.E."/>
            <person name="Taketani R.G."/>
            <person name="Silva M.C.P."/>
            <person name="Loureco M.V."/>
            <person name="Andreote F.D."/>
        </authorList>
    </citation>
    <scope>NUCLEOTIDE SEQUENCE [LARGE SCALE GENOMIC DNA]</scope>
    <source>
        <strain evidence="1 2">HEX-2 MGV</strain>
    </source>
</reference>
<protein>
    <recommendedName>
        <fullName evidence="3">Carboxypeptidase regulatory-like domain-containing protein</fullName>
    </recommendedName>
</protein>
<evidence type="ECO:0000313" key="2">
    <source>
        <dbReference type="Proteomes" id="UP000240009"/>
    </source>
</evidence>
<name>A0A2S8F6J4_9BACT</name>
<evidence type="ECO:0000313" key="1">
    <source>
        <dbReference type="EMBL" id="PQO27554.1"/>
    </source>
</evidence>
<dbReference type="Proteomes" id="UP000240009">
    <property type="component" value="Unassembled WGS sequence"/>
</dbReference>
<sequence length="88" mass="9664">MAQGELIFDDGKYSDIAPIDSEGNFSVVKGLPAGTYKVTLGGVMEPDAKGNYSPIVHKRYLEYKSTDLNVTVPLGDEPVKFMIDRPKK</sequence>
<proteinExistence type="predicted"/>